<evidence type="ECO:0000256" key="1">
    <source>
        <dbReference type="SAM" id="Phobius"/>
    </source>
</evidence>
<evidence type="ECO:0000313" key="2">
    <source>
        <dbReference type="EMBL" id="RRR70105.1"/>
    </source>
</evidence>
<evidence type="ECO:0000313" key="3">
    <source>
        <dbReference type="Proteomes" id="UP000280307"/>
    </source>
</evidence>
<feature type="transmembrane region" description="Helical" evidence="1">
    <location>
        <begin position="12"/>
        <end position="45"/>
    </location>
</feature>
<keyword evidence="1" id="KW-0812">Transmembrane</keyword>
<keyword evidence="1" id="KW-0472">Membrane</keyword>
<keyword evidence="1" id="KW-1133">Transmembrane helix</keyword>
<proteinExistence type="predicted"/>
<dbReference type="EMBL" id="RSAS01000555">
    <property type="protein sequence ID" value="RRR70105.1"/>
    <property type="molecule type" value="Genomic_DNA"/>
</dbReference>
<reference evidence="2 3" key="1">
    <citation type="submission" date="2018-12" db="EMBL/GenBank/DDBJ databases">
        <title>Genome Sequence of Candidatus Viridilinea halotolerans isolated from saline sulfide-rich spring.</title>
        <authorList>
            <person name="Grouzdev D.S."/>
            <person name="Burganskaya E.I."/>
            <person name="Krutkina M.S."/>
            <person name="Sukhacheva M.V."/>
            <person name="Gorlenko V.M."/>
        </authorList>
    </citation>
    <scope>NUCLEOTIDE SEQUENCE [LARGE SCALE GENOMIC DNA]</scope>
    <source>
        <strain evidence="2">Chok-6</strain>
    </source>
</reference>
<feature type="transmembrane region" description="Helical" evidence="1">
    <location>
        <begin position="65"/>
        <end position="82"/>
    </location>
</feature>
<organism evidence="2 3">
    <name type="scientific">Candidatus Viridilinea halotolerans</name>
    <dbReference type="NCBI Taxonomy" id="2491704"/>
    <lineage>
        <taxon>Bacteria</taxon>
        <taxon>Bacillati</taxon>
        <taxon>Chloroflexota</taxon>
        <taxon>Chloroflexia</taxon>
        <taxon>Chloroflexales</taxon>
        <taxon>Chloroflexineae</taxon>
        <taxon>Oscillochloridaceae</taxon>
        <taxon>Candidatus Viridilinea</taxon>
    </lineage>
</organism>
<protein>
    <submittedName>
        <fullName evidence="2">Uncharacterized protein</fullName>
    </submittedName>
</protein>
<sequence length="90" mass="9606">MSAMGLCGVNPTAVISAVVFATLLLGVRAALLVALLGIAGVGVILSDFYVGVLAYPYEFIRSATATRILFNNWMLISGLIIIERRSDPYD</sequence>
<dbReference type="AlphaFoldDB" id="A0A426TWW0"/>
<name>A0A426TWW0_9CHLR</name>
<gene>
    <name evidence="2" type="ORF">EI684_13845</name>
</gene>
<comment type="caution">
    <text evidence="2">The sequence shown here is derived from an EMBL/GenBank/DDBJ whole genome shotgun (WGS) entry which is preliminary data.</text>
</comment>
<accession>A0A426TWW0</accession>
<dbReference type="Proteomes" id="UP000280307">
    <property type="component" value="Unassembled WGS sequence"/>
</dbReference>